<keyword evidence="3" id="KW-1185">Reference proteome</keyword>
<feature type="compositionally biased region" description="Polar residues" evidence="1">
    <location>
        <begin position="527"/>
        <end position="539"/>
    </location>
</feature>
<dbReference type="Proteomes" id="UP000444721">
    <property type="component" value="Unassembled WGS sequence"/>
</dbReference>
<dbReference type="RefSeq" id="XP_044560773.1">
    <property type="nucleotide sequence ID" value="XM_044708182.1"/>
</dbReference>
<feature type="compositionally biased region" description="Polar residues" evidence="1">
    <location>
        <begin position="243"/>
        <end position="288"/>
    </location>
</feature>
<dbReference type="VEuPathDB" id="AmoebaDB:FDP41_004736"/>
<dbReference type="VEuPathDB" id="AmoebaDB:NfTy_084930"/>
<accession>A0A6A5BQ88</accession>
<feature type="region of interest" description="Disordered" evidence="1">
    <location>
        <begin position="217"/>
        <end position="310"/>
    </location>
</feature>
<dbReference type="EMBL" id="VFQX01000041">
    <property type="protein sequence ID" value="KAF0976060.1"/>
    <property type="molecule type" value="Genomic_DNA"/>
</dbReference>
<dbReference type="AlphaFoldDB" id="A0A6A5BQ88"/>
<feature type="region of interest" description="Disordered" evidence="1">
    <location>
        <begin position="169"/>
        <end position="197"/>
    </location>
</feature>
<evidence type="ECO:0000313" key="3">
    <source>
        <dbReference type="Proteomes" id="UP000444721"/>
    </source>
</evidence>
<evidence type="ECO:0000256" key="1">
    <source>
        <dbReference type="SAM" id="MobiDB-lite"/>
    </source>
</evidence>
<dbReference type="VEuPathDB" id="AmoebaDB:NF0128250"/>
<feature type="region of interest" description="Disordered" evidence="1">
    <location>
        <begin position="516"/>
        <end position="563"/>
    </location>
</feature>
<dbReference type="OrthoDB" id="10444381at2759"/>
<protein>
    <submittedName>
        <fullName evidence="2">Uncharacterized protein</fullName>
    </submittedName>
</protein>
<proteinExistence type="predicted"/>
<feature type="compositionally biased region" description="Basic and acidic residues" evidence="1">
    <location>
        <begin position="217"/>
        <end position="242"/>
    </location>
</feature>
<gene>
    <name evidence="2" type="ORF">FDP41_004736</name>
</gene>
<dbReference type="GeneID" id="68111954"/>
<feature type="compositionally biased region" description="Basic residues" evidence="1">
    <location>
        <begin position="554"/>
        <end position="563"/>
    </location>
</feature>
<reference evidence="2 3" key="1">
    <citation type="journal article" date="2019" name="Sci. Rep.">
        <title>Nanopore sequencing improves the draft genome of the human pathogenic amoeba Naegleria fowleri.</title>
        <authorList>
            <person name="Liechti N."/>
            <person name="Schurch N."/>
            <person name="Bruggmann R."/>
            <person name="Wittwer M."/>
        </authorList>
    </citation>
    <scope>NUCLEOTIDE SEQUENCE [LARGE SCALE GENOMIC DNA]</scope>
    <source>
        <strain evidence="2 3">ATCC 30894</strain>
    </source>
</reference>
<organism evidence="2 3">
    <name type="scientific">Naegleria fowleri</name>
    <name type="common">Brain eating amoeba</name>
    <dbReference type="NCBI Taxonomy" id="5763"/>
    <lineage>
        <taxon>Eukaryota</taxon>
        <taxon>Discoba</taxon>
        <taxon>Heterolobosea</taxon>
        <taxon>Tetramitia</taxon>
        <taxon>Eutetramitia</taxon>
        <taxon>Vahlkampfiidae</taxon>
        <taxon>Naegleria</taxon>
    </lineage>
</organism>
<evidence type="ECO:0000313" key="2">
    <source>
        <dbReference type="EMBL" id="KAF0976060.1"/>
    </source>
</evidence>
<sequence length="563" mass="63406">MIKIHQDRIFFEGQHQTSLHPNSNDPSLLHHPLDMIRRKHSQSALAKLVSTSSPKRYKTTNVSASLCNSPQFFRNPSEAAADASVRTDGEIHSLQTVLNKMNVLNDTFLKHPNTKLSKRATPPPPKEDHQVQDQPLFMNHPSKTTTIHPSNTSPIVGSLTADEWLNHLRSNESKPTPVKSPSKSPLSLEGSSIDMSTNPFEFPFVTMKNGMQLDKSIEKSQEHVEKQEEENATKAAREEEKQSTSNEETPSQESPPKSETQNVTTSTTEGEKALQNSVPSPSPNNQETAFKPIRSEHLPIPKRQVEKSSGAPAQTYVFPYETTNKKKSIDVIIPSLTYTQQDNKEAFEKFYRTVSPTNANKSHQPLPRPPKYETHLQPFSAPVYDKNYQKEVASSSEVSTRFDLDGTYCKSSNNNSTEKLHKQESFKLPNIFRKESFQDVRKSDHMITFDLDGAIFPNFDSNPPFVNTVIEKANTPLKATRENNGPTLAFTSLNRIIHAKVLGMQMDQNANLSTAKRYSPEKRDDPTSSPFKNVNNFHGSSKKPFNGLVDPTNFKKRTVKKRK</sequence>
<comment type="caution">
    <text evidence="2">The sequence shown here is derived from an EMBL/GenBank/DDBJ whole genome shotgun (WGS) entry which is preliminary data.</text>
</comment>
<feature type="compositionally biased region" description="Low complexity" evidence="1">
    <location>
        <begin position="173"/>
        <end position="192"/>
    </location>
</feature>
<name>A0A6A5BQ88_NAEFO</name>
<feature type="compositionally biased region" description="Basic and acidic residues" evidence="1">
    <location>
        <begin position="293"/>
        <end position="306"/>
    </location>
</feature>